<dbReference type="Proteomes" id="UP000078512">
    <property type="component" value="Unassembled WGS sequence"/>
</dbReference>
<reference evidence="3 4" key="1">
    <citation type="submission" date="2016-05" db="EMBL/GenBank/DDBJ databases">
        <title>Genome sequencing reveals origins of a unique bacterial endosymbiosis in the earliest lineages of terrestrial Fungi.</title>
        <authorList>
            <consortium name="DOE Joint Genome Institute"/>
            <person name="Uehling J."/>
            <person name="Gryganskyi A."/>
            <person name="Hameed K."/>
            <person name="Tschaplinski T."/>
            <person name="Misztal P."/>
            <person name="Wu S."/>
            <person name="Desiro A."/>
            <person name="Vande Pol N."/>
            <person name="Du Z.-Y."/>
            <person name="Zienkiewicz A."/>
            <person name="Zienkiewicz K."/>
            <person name="Morin E."/>
            <person name="Tisserant E."/>
            <person name="Splivallo R."/>
            <person name="Hainaut M."/>
            <person name="Henrissat B."/>
            <person name="Ohm R."/>
            <person name="Kuo A."/>
            <person name="Yan J."/>
            <person name="Lipzen A."/>
            <person name="Nolan M."/>
            <person name="Labutti K."/>
            <person name="Barry K."/>
            <person name="Goldstein A."/>
            <person name="Labbe J."/>
            <person name="Schadt C."/>
            <person name="Tuskan G."/>
            <person name="Grigoriev I."/>
            <person name="Martin F."/>
            <person name="Vilgalys R."/>
            <person name="Bonito G."/>
        </authorList>
    </citation>
    <scope>NUCLEOTIDE SEQUENCE [LARGE SCALE GENOMIC DNA]</scope>
    <source>
        <strain evidence="3 4">AG-77</strain>
    </source>
</reference>
<feature type="region of interest" description="Disordered" evidence="1">
    <location>
        <begin position="56"/>
        <end position="75"/>
    </location>
</feature>
<keyword evidence="4" id="KW-1185">Reference proteome</keyword>
<evidence type="ECO:0008006" key="5">
    <source>
        <dbReference type="Google" id="ProtNLM"/>
    </source>
</evidence>
<dbReference type="EMBL" id="KV442011">
    <property type="protein sequence ID" value="OAQ36601.1"/>
    <property type="molecule type" value="Genomic_DNA"/>
</dbReference>
<feature type="transmembrane region" description="Helical" evidence="2">
    <location>
        <begin position="25"/>
        <end position="50"/>
    </location>
</feature>
<sequence length="75" mass="8535">MIYATCSKEGKKEEEEGMLTPSFSLLSLLSVGVVAVAAVVVVDWWLLSFLDGEDDKKKRTNEERCQREVDEGRRR</sequence>
<accession>A0A197KJ41</accession>
<dbReference type="AlphaFoldDB" id="A0A197KJ41"/>
<evidence type="ECO:0000313" key="4">
    <source>
        <dbReference type="Proteomes" id="UP000078512"/>
    </source>
</evidence>
<gene>
    <name evidence="3" type="ORF">K457DRAFT_131801</name>
</gene>
<evidence type="ECO:0000256" key="1">
    <source>
        <dbReference type="SAM" id="MobiDB-lite"/>
    </source>
</evidence>
<keyword evidence="2" id="KW-1133">Transmembrane helix</keyword>
<keyword evidence="2" id="KW-0472">Membrane</keyword>
<protein>
    <recommendedName>
        <fullName evidence="5">Transmembrane protein</fullName>
    </recommendedName>
</protein>
<proteinExistence type="predicted"/>
<evidence type="ECO:0000313" key="3">
    <source>
        <dbReference type="EMBL" id="OAQ36601.1"/>
    </source>
</evidence>
<keyword evidence="2" id="KW-0812">Transmembrane</keyword>
<organism evidence="3 4">
    <name type="scientific">Linnemannia elongata AG-77</name>
    <dbReference type="NCBI Taxonomy" id="1314771"/>
    <lineage>
        <taxon>Eukaryota</taxon>
        <taxon>Fungi</taxon>
        <taxon>Fungi incertae sedis</taxon>
        <taxon>Mucoromycota</taxon>
        <taxon>Mortierellomycotina</taxon>
        <taxon>Mortierellomycetes</taxon>
        <taxon>Mortierellales</taxon>
        <taxon>Mortierellaceae</taxon>
        <taxon>Linnemannia</taxon>
    </lineage>
</organism>
<evidence type="ECO:0000256" key="2">
    <source>
        <dbReference type="SAM" id="Phobius"/>
    </source>
</evidence>
<name>A0A197KJ41_9FUNG</name>